<dbReference type="InterPro" id="IPR004681">
    <property type="entry name" value="TRAP_DctM"/>
</dbReference>
<feature type="transmembrane region" description="Helical" evidence="7">
    <location>
        <begin position="131"/>
        <end position="150"/>
    </location>
</feature>
<keyword evidence="3" id="KW-0997">Cell inner membrane</keyword>
<dbReference type="PANTHER" id="PTHR33362">
    <property type="entry name" value="SIALIC ACID TRAP TRANSPORTER PERMEASE PROTEIN SIAT-RELATED"/>
    <property type="match status" value="1"/>
</dbReference>
<sequence length="424" mass="45330">MTLIMVIGLFTFLSIVGMPLGFGLGIATMIAILATMNIPLNIVMERMLLGVDSFLFVAIPLFMMAASIMNRAGVTDRILAFATSLVGHIPGGLGHSNVVASIIFGGISGSAIADSAALGKIEIEAMTKQGYPKKFSAALTCASATIGPIFPPSIPMVIYGGIAGVSVGKLFLGGILPGLLIAACLMIMVYYFAIRKNYPREPFSLKRVKDDFLASFFPVMTPVLIVGGITLGVFTPTEAAAFTVLYAFILGFFVYRELKISMLPEILMETITTSAVVMFIISTASAFSWVLTRAQLGRVLSEWASSAGSVAAFLIVVNVILLILGMVMESTAILIIMTPLLVPVAQVLGIDLVHFGIMMVLNLMIGLCTPPFGLSLFTVSQIANMSLEDLMKAILPFIPFLLIALLLVMFIPSLTTWIPSLFFK</sequence>
<evidence type="ECO:0000256" key="4">
    <source>
        <dbReference type="ARBA" id="ARBA00022692"/>
    </source>
</evidence>
<feature type="transmembrane region" description="Helical" evidence="7">
    <location>
        <begin position="170"/>
        <end position="192"/>
    </location>
</feature>
<proteinExistence type="predicted"/>
<dbReference type="PANTHER" id="PTHR33362:SF3">
    <property type="entry name" value="SIALIC ACID TRAP TRANSPORTER PERMEASE PROTEIN SIAT"/>
    <property type="match status" value="1"/>
</dbReference>
<dbReference type="Pfam" id="PF06808">
    <property type="entry name" value="DctM"/>
    <property type="match status" value="1"/>
</dbReference>
<reference evidence="9 10" key="1">
    <citation type="submission" date="2021-03" db="EMBL/GenBank/DDBJ databases">
        <title>Genomic Encyclopedia of Type Strains, Phase IV (KMG-IV): sequencing the most valuable type-strain genomes for metagenomic binning, comparative biology and taxonomic classification.</title>
        <authorList>
            <person name="Goeker M."/>
        </authorList>
    </citation>
    <scope>NUCLEOTIDE SEQUENCE [LARGE SCALE GENOMIC DNA]</scope>
    <source>
        <strain evidence="9 10">DSM 24738</strain>
    </source>
</reference>
<name>A0ABS4GTI9_9BACL</name>
<comment type="subcellular location">
    <subcellularLocation>
        <location evidence="1">Cell inner membrane</location>
        <topology evidence="1">Multi-pass membrane protein</topology>
    </subcellularLocation>
</comment>
<dbReference type="EMBL" id="JAGGKT010000010">
    <property type="protein sequence ID" value="MBP1933352.1"/>
    <property type="molecule type" value="Genomic_DNA"/>
</dbReference>
<feature type="transmembrane region" description="Helical" evidence="7">
    <location>
        <begin position="355"/>
        <end position="377"/>
    </location>
</feature>
<feature type="domain" description="TRAP C4-dicarboxylate transport system permease DctM subunit" evidence="8">
    <location>
        <begin position="8"/>
        <end position="413"/>
    </location>
</feature>
<keyword evidence="4 7" id="KW-0812">Transmembrane</keyword>
<dbReference type="Proteomes" id="UP001519343">
    <property type="component" value="Unassembled WGS sequence"/>
</dbReference>
<evidence type="ECO:0000256" key="7">
    <source>
        <dbReference type="SAM" id="Phobius"/>
    </source>
</evidence>
<keyword evidence="10" id="KW-1185">Reference proteome</keyword>
<evidence type="ECO:0000256" key="6">
    <source>
        <dbReference type="ARBA" id="ARBA00023136"/>
    </source>
</evidence>
<gene>
    <name evidence="9" type="ORF">J2Z37_003365</name>
</gene>
<comment type="caution">
    <text evidence="9">The sequence shown here is derived from an EMBL/GenBank/DDBJ whole genome shotgun (WGS) entry which is preliminary data.</text>
</comment>
<keyword evidence="5 7" id="KW-1133">Transmembrane helix</keyword>
<evidence type="ECO:0000313" key="10">
    <source>
        <dbReference type="Proteomes" id="UP001519343"/>
    </source>
</evidence>
<keyword evidence="6 7" id="KW-0472">Membrane</keyword>
<protein>
    <submittedName>
        <fullName evidence="9">Tripartite ATP-independent transporter DctM subunit</fullName>
    </submittedName>
</protein>
<dbReference type="InterPro" id="IPR010656">
    <property type="entry name" value="DctM"/>
</dbReference>
<feature type="transmembrane region" description="Helical" evidence="7">
    <location>
        <begin position="98"/>
        <end position="119"/>
    </location>
</feature>
<evidence type="ECO:0000256" key="2">
    <source>
        <dbReference type="ARBA" id="ARBA00022475"/>
    </source>
</evidence>
<feature type="transmembrane region" description="Helical" evidence="7">
    <location>
        <begin position="270"/>
        <end position="291"/>
    </location>
</feature>
<feature type="transmembrane region" description="Helical" evidence="7">
    <location>
        <begin position="212"/>
        <end position="234"/>
    </location>
</feature>
<evidence type="ECO:0000256" key="3">
    <source>
        <dbReference type="ARBA" id="ARBA00022519"/>
    </source>
</evidence>
<evidence type="ECO:0000256" key="1">
    <source>
        <dbReference type="ARBA" id="ARBA00004429"/>
    </source>
</evidence>
<feature type="transmembrane region" description="Helical" evidence="7">
    <location>
        <begin position="303"/>
        <end position="324"/>
    </location>
</feature>
<evidence type="ECO:0000259" key="8">
    <source>
        <dbReference type="Pfam" id="PF06808"/>
    </source>
</evidence>
<feature type="transmembrane region" description="Helical" evidence="7">
    <location>
        <begin position="47"/>
        <end position="69"/>
    </location>
</feature>
<feature type="transmembrane region" description="Helical" evidence="7">
    <location>
        <begin position="331"/>
        <end position="349"/>
    </location>
</feature>
<keyword evidence="2" id="KW-1003">Cell membrane</keyword>
<accession>A0ABS4GTI9</accession>
<feature type="transmembrane region" description="Helical" evidence="7">
    <location>
        <begin position="6"/>
        <end position="35"/>
    </location>
</feature>
<dbReference type="RefSeq" id="WP_209811357.1">
    <property type="nucleotide sequence ID" value="NZ_JAGGKT010000010.1"/>
</dbReference>
<evidence type="ECO:0000256" key="5">
    <source>
        <dbReference type="ARBA" id="ARBA00022989"/>
    </source>
</evidence>
<feature type="transmembrane region" description="Helical" evidence="7">
    <location>
        <begin position="397"/>
        <end position="418"/>
    </location>
</feature>
<dbReference type="NCBIfam" id="TIGR00786">
    <property type="entry name" value="dctM"/>
    <property type="match status" value="1"/>
</dbReference>
<evidence type="ECO:0000313" key="9">
    <source>
        <dbReference type="EMBL" id="MBP1933352.1"/>
    </source>
</evidence>
<dbReference type="PIRSF" id="PIRSF006066">
    <property type="entry name" value="HI0050"/>
    <property type="match status" value="1"/>
</dbReference>
<feature type="transmembrane region" description="Helical" evidence="7">
    <location>
        <begin position="240"/>
        <end position="258"/>
    </location>
</feature>
<organism evidence="9 10">
    <name type="scientific">Ammoniphilus resinae</name>
    <dbReference type="NCBI Taxonomy" id="861532"/>
    <lineage>
        <taxon>Bacteria</taxon>
        <taxon>Bacillati</taxon>
        <taxon>Bacillota</taxon>
        <taxon>Bacilli</taxon>
        <taxon>Bacillales</taxon>
        <taxon>Paenibacillaceae</taxon>
        <taxon>Aneurinibacillus group</taxon>
        <taxon>Ammoniphilus</taxon>
    </lineage>
</organism>